<dbReference type="AlphaFoldDB" id="A0A840QLH4"/>
<comment type="caution">
    <text evidence="2">The sequence shown here is derived from an EMBL/GenBank/DDBJ whole genome shotgun (WGS) entry which is preliminary data.</text>
</comment>
<evidence type="ECO:0000256" key="1">
    <source>
        <dbReference type="SAM" id="Phobius"/>
    </source>
</evidence>
<evidence type="ECO:0000313" key="3">
    <source>
        <dbReference type="Proteomes" id="UP000551878"/>
    </source>
</evidence>
<dbReference type="Pfam" id="PF14036">
    <property type="entry name" value="YlaH"/>
    <property type="match status" value="1"/>
</dbReference>
<evidence type="ECO:0000313" key="2">
    <source>
        <dbReference type="EMBL" id="MBB5172224.1"/>
    </source>
</evidence>
<feature type="transmembrane region" description="Helical" evidence="1">
    <location>
        <begin position="63"/>
        <end position="79"/>
    </location>
</feature>
<gene>
    <name evidence="2" type="ORF">HNQ41_000364</name>
</gene>
<feature type="transmembrane region" description="Helical" evidence="1">
    <location>
        <begin position="85"/>
        <end position="101"/>
    </location>
</feature>
<keyword evidence="3" id="KW-1185">Reference proteome</keyword>
<dbReference type="InterPro" id="IPR025620">
    <property type="entry name" value="YlaH"/>
</dbReference>
<dbReference type="Proteomes" id="UP000551878">
    <property type="component" value="Unassembled WGS sequence"/>
</dbReference>
<sequence>MDEENLPEEIPEPDFTYFAELFGAQDPEQFVFAFAMLYLIVNFLTIVVYNLGFARKLPILKNVIIYVVLLFGNIFITFLALTLPVIESLFIAAVVLVVYRLQLRRHKSEKHDVQG</sequence>
<organism evidence="2 3">
    <name type="scientific">Texcoconibacillus texcoconensis</name>
    <dbReference type="NCBI Taxonomy" id="1095777"/>
    <lineage>
        <taxon>Bacteria</taxon>
        <taxon>Bacillati</taxon>
        <taxon>Bacillota</taxon>
        <taxon>Bacilli</taxon>
        <taxon>Bacillales</taxon>
        <taxon>Bacillaceae</taxon>
        <taxon>Texcoconibacillus</taxon>
    </lineage>
</organism>
<keyword evidence="1" id="KW-0472">Membrane</keyword>
<name>A0A840QLH4_9BACI</name>
<reference evidence="2 3" key="1">
    <citation type="submission" date="2020-08" db="EMBL/GenBank/DDBJ databases">
        <title>Genomic Encyclopedia of Type Strains, Phase IV (KMG-IV): sequencing the most valuable type-strain genomes for metagenomic binning, comparative biology and taxonomic classification.</title>
        <authorList>
            <person name="Goeker M."/>
        </authorList>
    </citation>
    <scope>NUCLEOTIDE SEQUENCE [LARGE SCALE GENOMIC DNA]</scope>
    <source>
        <strain evidence="2 3">DSM 24696</strain>
    </source>
</reference>
<keyword evidence="1" id="KW-0812">Transmembrane</keyword>
<protein>
    <recommendedName>
        <fullName evidence="4">YlaH-like protein</fullName>
    </recommendedName>
</protein>
<dbReference type="EMBL" id="JACHHB010000001">
    <property type="protein sequence ID" value="MBB5172224.1"/>
    <property type="molecule type" value="Genomic_DNA"/>
</dbReference>
<evidence type="ECO:0008006" key="4">
    <source>
        <dbReference type="Google" id="ProtNLM"/>
    </source>
</evidence>
<accession>A0A840QLH4</accession>
<keyword evidence="1" id="KW-1133">Transmembrane helix</keyword>
<feature type="transmembrane region" description="Helical" evidence="1">
    <location>
        <begin position="30"/>
        <end position="51"/>
    </location>
</feature>
<proteinExistence type="predicted"/>
<dbReference type="RefSeq" id="WP_184662693.1">
    <property type="nucleotide sequence ID" value="NZ_JACHHB010000001.1"/>
</dbReference>